<evidence type="ECO:0000256" key="2">
    <source>
        <dbReference type="ARBA" id="ARBA00023025"/>
    </source>
</evidence>
<proteinExistence type="inferred from homology"/>
<evidence type="ECO:0000313" key="4">
    <source>
        <dbReference type="Proteomes" id="UP001232245"/>
    </source>
</evidence>
<reference evidence="3 4" key="1">
    <citation type="submission" date="2023-07" db="EMBL/GenBank/DDBJ databases">
        <title>Genomic Encyclopedia of Type Strains, Phase IV (KMG-IV): sequencing the most valuable type-strain genomes for metagenomic binning, comparative biology and taxonomic classification.</title>
        <authorList>
            <person name="Goeker M."/>
        </authorList>
    </citation>
    <scope>NUCLEOTIDE SEQUENCE [LARGE SCALE GENOMIC DNA]</scope>
    <source>
        <strain evidence="3 4">DSM 17723</strain>
    </source>
</reference>
<sequence length="71" mass="8346">MTDKLNKEQLIKLVEEIVNPKLNDDEINEKIELFEKNVPHPAPSDLIFWDEEDLSPKEIVEKALNYRSINL</sequence>
<gene>
    <name evidence="3" type="ORF">J2S02_002187</name>
</gene>
<evidence type="ECO:0000313" key="3">
    <source>
        <dbReference type="EMBL" id="MDQ0225843.1"/>
    </source>
</evidence>
<dbReference type="EMBL" id="JAUSTZ010000003">
    <property type="protein sequence ID" value="MDQ0225843.1"/>
    <property type="molecule type" value="Genomic_DNA"/>
</dbReference>
<name>A0ABT9Z2P8_9BACI</name>
<dbReference type="Gene3D" id="1.10.1200.20">
    <property type="entry name" value="Colicin E immunity protein"/>
    <property type="match status" value="1"/>
</dbReference>
<keyword evidence="4" id="KW-1185">Reference proteome</keyword>
<evidence type="ECO:0008006" key="5">
    <source>
        <dbReference type="Google" id="ProtNLM"/>
    </source>
</evidence>
<protein>
    <recommendedName>
        <fullName evidence="5">Colicin immunity protein / pyocin immunity protein</fullName>
    </recommendedName>
</protein>
<dbReference type="RefSeq" id="WP_095302730.1">
    <property type="nucleotide sequence ID" value="NZ_CADEPK010000108.1"/>
</dbReference>
<keyword evidence="2" id="KW-0079">Bacteriocin immunity</keyword>
<dbReference type="SUPFAM" id="SSF47345">
    <property type="entry name" value="Colicin E immunity proteins"/>
    <property type="match status" value="1"/>
</dbReference>
<evidence type="ECO:0000256" key="1">
    <source>
        <dbReference type="ARBA" id="ARBA00009346"/>
    </source>
</evidence>
<accession>A0ABT9Z2P8</accession>
<dbReference type="Pfam" id="PF01320">
    <property type="entry name" value="Colicin_Pyocin"/>
    <property type="match status" value="1"/>
</dbReference>
<comment type="caution">
    <text evidence="3">The sequence shown here is derived from an EMBL/GenBank/DDBJ whole genome shotgun (WGS) entry which is preliminary data.</text>
</comment>
<comment type="similarity">
    <text evidence="1">Belongs to the colicins ColE2/ColE8/ColE9 and pyocins S1/S2 family.</text>
</comment>
<dbReference type="InterPro" id="IPR000290">
    <property type="entry name" value="Colicin_pyocin"/>
</dbReference>
<organism evidence="3 4">
    <name type="scientific">Metabacillus niabensis</name>
    <dbReference type="NCBI Taxonomy" id="324854"/>
    <lineage>
        <taxon>Bacteria</taxon>
        <taxon>Bacillati</taxon>
        <taxon>Bacillota</taxon>
        <taxon>Bacilli</taxon>
        <taxon>Bacillales</taxon>
        <taxon>Bacillaceae</taxon>
        <taxon>Metabacillus</taxon>
    </lineage>
</organism>
<dbReference type="Proteomes" id="UP001232245">
    <property type="component" value="Unassembled WGS sequence"/>
</dbReference>
<dbReference type="InterPro" id="IPR035900">
    <property type="entry name" value="Colicin_E_sf"/>
</dbReference>